<dbReference type="PANTHER" id="PTHR34227:SF1">
    <property type="entry name" value="DIMETHYL SULFOXIDE REDUCTASE CHAPERONE-RELATED"/>
    <property type="match status" value="1"/>
</dbReference>
<dbReference type="Pfam" id="PF02613">
    <property type="entry name" value="Nitrate_red_del"/>
    <property type="match status" value="1"/>
</dbReference>
<dbReference type="OrthoDB" id="320758at2157"/>
<dbReference type="PANTHER" id="PTHR34227">
    <property type="entry name" value="CHAPERONE PROTEIN YCDY"/>
    <property type="match status" value="1"/>
</dbReference>
<dbReference type="RefSeq" id="WP_086636542.1">
    <property type="nucleotide sequence ID" value="NZ_MRZU01000002.1"/>
</dbReference>
<sequence>MNIEELFELRKYYYSFLQRMFLEEPPRVMAEDLASGDFLIPDEEENPWLDSDMVRGFGLIEDYMESHDDPDLIKKDLDREFTRIFLGPVKKEVIPYESFYVDGELRSDSLLEVKKFLRKIQYGKTEDFSKTEDHIAFEFDVMRHLCDRALDGDEDAIVYQREFLEDHIFVWVPDMCGDLVESDESSFYEAVGLITNGFLSFERDNFVGITGD</sequence>
<reference evidence="2 3" key="1">
    <citation type="submission" date="2016-12" db="EMBL/GenBank/DDBJ databases">
        <title>Discovery of methanogenic haloarchaea.</title>
        <authorList>
            <person name="Sorokin D.Y."/>
            <person name="Makarova K.S."/>
            <person name="Abbas B."/>
            <person name="Ferrer M."/>
            <person name="Golyshin P.N."/>
        </authorList>
    </citation>
    <scope>NUCLEOTIDE SEQUENCE [LARGE SCALE GENOMIC DNA]</scope>
    <source>
        <strain evidence="2">AMET1</strain>
    </source>
</reference>
<evidence type="ECO:0000313" key="3">
    <source>
        <dbReference type="Proteomes" id="UP000195137"/>
    </source>
</evidence>
<evidence type="ECO:0000256" key="1">
    <source>
        <dbReference type="ARBA" id="ARBA00023186"/>
    </source>
</evidence>
<dbReference type="InterPro" id="IPR036411">
    <property type="entry name" value="TorD-like_sf"/>
</dbReference>
<evidence type="ECO:0000313" key="2">
    <source>
        <dbReference type="EMBL" id="OUJ19443.1"/>
    </source>
</evidence>
<gene>
    <name evidence="2" type="ORF">AMET1_0113</name>
</gene>
<comment type="caution">
    <text evidence="2">The sequence shown here is derived from an EMBL/GenBank/DDBJ whole genome shotgun (WGS) entry which is preliminary data.</text>
</comment>
<protein>
    <submittedName>
        <fullName evidence="2">Putative component of anaerobic dehydrogenase</fullName>
    </submittedName>
</protein>
<dbReference type="Proteomes" id="UP000195137">
    <property type="component" value="Unassembled WGS sequence"/>
</dbReference>
<dbReference type="InterPro" id="IPR020945">
    <property type="entry name" value="DMSO/NO3_reduct_chaperone"/>
</dbReference>
<proteinExistence type="predicted"/>
<accession>A0A1Y3GGJ1</accession>
<keyword evidence="1" id="KW-0143">Chaperone</keyword>
<keyword evidence="3" id="KW-1185">Reference proteome</keyword>
<name>A0A1Y3GGJ1_9EURY</name>
<dbReference type="Gene3D" id="1.10.3480.10">
    <property type="entry name" value="TorD-like"/>
    <property type="match status" value="1"/>
</dbReference>
<dbReference type="SUPFAM" id="SSF89155">
    <property type="entry name" value="TorD-like"/>
    <property type="match status" value="1"/>
</dbReference>
<dbReference type="InterPro" id="IPR050289">
    <property type="entry name" value="TorD/DmsD_chaperones"/>
</dbReference>
<dbReference type="EMBL" id="MRZU01000002">
    <property type="protein sequence ID" value="OUJ19443.1"/>
    <property type="molecule type" value="Genomic_DNA"/>
</dbReference>
<dbReference type="AlphaFoldDB" id="A0A1Y3GGJ1"/>
<organism evidence="2 3">
    <name type="scientific">Methanonatronarchaeum thermophilum</name>
    <dbReference type="NCBI Taxonomy" id="1927129"/>
    <lineage>
        <taxon>Archaea</taxon>
        <taxon>Methanobacteriati</taxon>
        <taxon>Methanobacteriota</taxon>
        <taxon>Methanonatronarchaeia</taxon>
        <taxon>Methanonatronarchaeales</taxon>
        <taxon>Methanonatronarchaeaceae</taxon>
        <taxon>Methanonatronarchaeum</taxon>
    </lineage>
</organism>